<protein>
    <submittedName>
        <fullName evidence="2">Uncharacterized protein</fullName>
    </submittedName>
</protein>
<dbReference type="RefSeq" id="WP_090851725.1">
    <property type="nucleotide sequence ID" value="NZ_FNJU01000003.1"/>
</dbReference>
<evidence type="ECO:0000256" key="1">
    <source>
        <dbReference type="SAM" id="Phobius"/>
    </source>
</evidence>
<evidence type="ECO:0000313" key="3">
    <source>
        <dbReference type="Proteomes" id="UP000199159"/>
    </source>
</evidence>
<keyword evidence="1" id="KW-1133">Transmembrane helix</keyword>
<name>A0A1H0SUL9_9BACI</name>
<feature type="transmembrane region" description="Helical" evidence="1">
    <location>
        <begin position="55"/>
        <end position="73"/>
    </location>
</feature>
<keyword evidence="1" id="KW-0472">Membrane</keyword>
<keyword evidence="3" id="KW-1185">Reference proteome</keyword>
<dbReference type="STRING" id="930152.SAMN05216565_103127"/>
<reference evidence="3" key="1">
    <citation type="submission" date="2016-10" db="EMBL/GenBank/DDBJ databases">
        <authorList>
            <person name="Varghese N."/>
            <person name="Submissions S."/>
        </authorList>
    </citation>
    <scope>NUCLEOTIDE SEQUENCE [LARGE SCALE GENOMIC DNA]</scope>
    <source>
        <strain evidence="3">IBRC-M10078</strain>
    </source>
</reference>
<dbReference type="Proteomes" id="UP000199159">
    <property type="component" value="Unassembled WGS sequence"/>
</dbReference>
<keyword evidence="1" id="KW-0812">Transmembrane</keyword>
<gene>
    <name evidence="2" type="ORF">SAMN05216565_103127</name>
</gene>
<proteinExistence type="predicted"/>
<accession>A0A1H0SUL9</accession>
<feature type="transmembrane region" description="Helical" evidence="1">
    <location>
        <begin position="85"/>
        <end position="105"/>
    </location>
</feature>
<organism evidence="2 3">
    <name type="scientific">Litchfieldia salsa</name>
    <dbReference type="NCBI Taxonomy" id="930152"/>
    <lineage>
        <taxon>Bacteria</taxon>
        <taxon>Bacillati</taxon>
        <taxon>Bacillota</taxon>
        <taxon>Bacilli</taxon>
        <taxon>Bacillales</taxon>
        <taxon>Bacillaceae</taxon>
        <taxon>Litchfieldia</taxon>
    </lineage>
</organism>
<dbReference type="AlphaFoldDB" id="A0A1H0SUL9"/>
<evidence type="ECO:0000313" key="2">
    <source>
        <dbReference type="EMBL" id="SDP45433.1"/>
    </source>
</evidence>
<feature type="transmembrane region" description="Helical" evidence="1">
    <location>
        <begin position="111"/>
        <end position="129"/>
    </location>
</feature>
<feature type="transmembrane region" description="Helical" evidence="1">
    <location>
        <begin position="12"/>
        <end position="35"/>
    </location>
</feature>
<dbReference type="EMBL" id="FNJU01000003">
    <property type="protein sequence ID" value="SDP45433.1"/>
    <property type="molecule type" value="Genomic_DNA"/>
</dbReference>
<dbReference type="OrthoDB" id="2868029at2"/>
<sequence>MQKLISVKSASNIILTINILALFMHAMILLEILPYHFVWGGRVNSKADLLTLETISIVIQTIFIIIIAIKAGYLFKGRFGRTVNVCIWVMFGIMVLNTIGNLLSISSLETMLMTPLTTLLAILLFRLGTDRTNRPV</sequence>